<dbReference type="Pfam" id="PF19662">
    <property type="entry name" value="DUF6165"/>
    <property type="match status" value="1"/>
</dbReference>
<keyword evidence="1" id="KW-0175">Coiled coil</keyword>
<proteinExistence type="predicted"/>
<dbReference type="AlphaFoldDB" id="A0A0H4HY02"/>
<dbReference type="PATRIC" id="fig|330734.3.peg.744"/>
<dbReference type="RefSeq" id="WP_048384330.1">
    <property type="nucleotide sequence ID" value="NZ_CP011494.1"/>
</dbReference>
<gene>
    <name evidence="2" type="ORF">ABA45_03425</name>
</gene>
<dbReference type="InterPro" id="IPR046163">
    <property type="entry name" value="DUF6165"/>
</dbReference>
<evidence type="ECO:0000313" key="2">
    <source>
        <dbReference type="EMBL" id="AKO51589.1"/>
    </source>
</evidence>
<dbReference type="KEGG" id="mpq:ABA45_03425"/>
<dbReference type="STRING" id="330734.ABA45_03425"/>
<keyword evidence="3" id="KW-1185">Reference proteome</keyword>
<reference evidence="2 3" key="1">
    <citation type="submission" date="2015-05" db="EMBL/GenBank/DDBJ databases">
        <title>Complete genome of Marinobacter psychrophilus strain 20041T isolated from sea-ice of the Canadian Basin.</title>
        <authorList>
            <person name="Song L."/>
            <person name="Ren L."/>
            <person name="Yu Y."/>
            <person name="Wang X."/>
        </authorList>
    </citation>
    <scope>NUCLEOTIDE SEQUENCE [LARGE SCALE GENOMIC DNA]</scope>
    <source>
        <strain evidence="2 3">20041</strain>
    </source>
</reference>
<name>A0A0H4HY02_9GAMM</name>
<organism evidence="2 3">
    <name type="scientific">Marinobacter psychrophilus</name>
    <dbReference type="NCBI Taxonomy" id="330734"/>
    <lineage>
        <taxon>Bacteria</taxon>
        <taxon>Pseudomonadati</taxon>
        <taxon>Pseudomonadota</taxon>
        <taxon>Gammaproteobacteria</taxon>
        <taxon>Pseudomonadales</taxon>
        <taxon>Marinobacteraceae</taxon>
        <taxon>Marinobacter</taxon>
    </lineage>
</organism>
<accession>A0A0H4HY02</accession>
<dbReference type="EMBL" id="CP011494">
    <property type="protein sequence ID" value="AKO51589.1"/>
    <property type="molecule type" value="Genomic_DNA"/>
</dbReference>
<evidence type="ECO:0000256" key="1">
    <source>
        <dbReference type="SAM" id="Coils"/>
    </source>
</evidence>
<dbReference type="Proteomes" id="UP000036406">
    <property type="component" value="Chromosome"/>
</dbReference>
<protein>
    <submittedName>
        <fullName evidence="2">Uncharacterized protein</fullName>
    </submittedName>
</protein>
<feature type="coiled-coil region" evidence="1">
    <location>
        <begin position="51"/>
        <end position="85"/>
    </location>
</feature>
<sequence length="134" mass="15417">MVDVIKVPVSFGEVLDKITILEIKSERIKDDAKLKNVKLELNELNATWTDAVSDQSAIAQLRQQLKAVNEELWVIEDDIRDQEADQNFGARFIELARAVYVTNDKRAFLKKDINLALGSRFVEEKSYQDYTARK</sequence>
<evidence type="ECO:0000313" key="3">
    <source>
        <dbReference type="Proteomes" id="UP000036406"/>
    </source>
</evidence>